<dbReference type="InterPro" id="IPR029045">
    <property type="entry name" value="ClpP/crotonase-like_dom_sf"/>
</dbReference>
<gene>
    <name evidence="2" type="ORF">MAR_026500</name>
</gene>
<protein>
    <submittedName>
        <fullName evidence="2">ECI3-like protein</fullName>
    </submittedName>
</protein>
<sequence>MVDTLQVSFEEDGFATIQMMNGENRFQLSIIDEWNRALDKVLENKNTKGLLIKGMGRFFSNGIDLNWLGEQEGDSRRKFMDGLHRMLVRVLVFPVPTAALINGHAFGAGAFLALACDFRLMRPDRGWLCWPETAIGMRFGDNLLKVAK</sequence>
<reference evidence="2" key="1">
    <citation type="submission" date="2022-11" db="EMBL/GenBank/DDBJ databases">
        <title>Centuries of genome instability and evolution in soft-shell clam transmissible cancer (bioRxiv).</title>
        <authorList>
            <person name="Hart S.F.M."/>
            <person name="Yonemitsu M.A."/>
            <person name="Giersch R.M."/>
            <person name="Beal B.F."/>
            <person name="Arriagada G."/>
            <person name="Davis B.W."/>
            <person name="Ostrander E.A."/>
            <person name="Goff S.P."/>
            <person name="Metzger M.J."/>
        </authorList>
    </citation>
    <scope>NUCLEOTIDE SEQUENCE</scope>
    <source>
        <strain evidence="2">MELC-2E11</strain>
        <tissue evidence="2">Siphon/mantle</tissue>
    </source>
</reference>
<dbReference type="Pfam" id="PF00378">
    <property type="entry name" value="ECH_1"/>
    <property type="match status" value="1"/>
</dbReference>
<keyword evidence="1" id="KW-0472">Membrane</keyword>
<evidence type="ECO:0000313" key="3">
    <source>
        <dbReference type="Proteomes" id="UP001164746"/>
    </source>
</evidence>
<keyword evidence="1" id="KW-1133">Transmembrane helix</keyword>
<dbReference type="Gene3D" id="3.90.226.10">
    <property type="entry name" value="2-enoyl-CoA Hydratase, Chain A, domain 1"/>
    <property type="match status" value="1"/>
</dbReference>
<evidence type="ECO:0000313" key="2">
    <source>
        <dbReference type="EMBL" id="WAR12320.1"/>
    </source>
</evidence>
<keyword evidence="3" id="KW-1185">Reference proteome</keyword>
<dbReference type="EMBL" id="CP111019">
    <property type="protein sequence ID" value="WAR12320.1"/>
    <property type="molecule type" value="Genomic_DNA"/>
</dbReference>
<evidence type="ECO:0000256" key="1">
    <source>
        <dbReference type="SAM" id="Phobius"/>
    </source>
</evidence>
<dbReference type="PANTHER" id="PTHR11941">
    <property type="entry name" value="ENOYL-COA HYDRATASE-RELATED"/>
    <property type="match status" value="1"/>
</dbReference>
<dbReference type="Proteomes" id="UP001164746">
    <property type="component" value="Chromosome 8"/>
</dbReference>
<dbReference type="PANTHER" id="PTHR11941:SF75">
    <property type="entry name" value="ENOYL-COA HYDRATASE_ISOMERASE FAMILY PROTEIN"/>
    <property type="match status" value="1"/>
</dbReference>
<keyword evidence="1" id="KW-0812">Transmembrane</keyword>
<feature type="transmembrane region" description="Helical" evidence="1">
    <location>
        <begin position="86"/>
        <end position="115"/>
    </location>
</feature>
<dbReference type="InterPro" id="IPR001753">
    <property type="entry name" value="Enoyl-CoA_hydra/iso"/>
</dbReference>
<name>A0ABY7EQQ5_MYAAR</name>
<dbReference type="CDD" id="cd06558">
    <property type="entry name" value="crotonase-like"/>
    <property type="match status" value="1"/>
</dbReference>
<proteinExistence type="predicted"/>
<dbReference type="SUPFAM" id="SSF52096">
    <property type="entry name" value="ClpP/crotonase"/>
    <property type="match status" value="1"/>
</dbReference>
<organism evidence="2 3">
    <name type="scientific">Mya arenaria</name>
    <name type="common">Soft-shell clam</name>
    <dbReference type="NCBI Taxonomy" id="6604"/>
    <lineage>
        <taxon>Eukaryota</taxon>
        <taxon>Metazoa</taxon>
        <taxon>Spiralia</taxon>
        <taxon>Lophotrochozoa</taxon>
        <taxon>Mollusca</taxon>
        <taxon>Bivalvia</taxon>
        <taxon>Autobranchia</taxon>
        <taxon>Heteroconchia</taxon>
        <taxon>Euheterodonta</taxon>
        <taxon>Imparidentia</taxon>
        <taxon>Neoheterodontei</taxon>
        <taxon>Myida</taxon>
        <taxon>Myoidea</taxon>
        <taxon>Myidae</taxon>
        <taxon>Mya</taxon>
    </lineage>
</organism>
<accession>A0ABY7EQQ5</accession>